<feature type="transmembrane region" description="Helical" evidence="3">
    <location>
        <begin position="7"/>
        <end position="32"/>
    </location>
</feature>
<evidence type="ECO:0000313" key="4">
    <source>
        <dbReference type="EMBL" id="KAL0062335.1"/>
    </source>
</evidence>
<keyword evidence="3" id="KW-1133">Transmembrane helix</keyword>
<comment type="caution">
    <text evidence="4">The sequence shown here is derived from an EMBL/GenBank/DDBJ whole genome shotgun (WGS) entry which is preliminary data.</text>
</comment>
<dbReference type="InterPro" id="IPR029069">
    <property type="entry name" value="HotDog_dom_sf"/>
</dbReference>
<dbReference type="SUPFAM" id="SSF54637">
    <property type="entry name" value="Thioesterase/thiol ester dehydrase-isomerase"/>
    <property type="match status" value="1"/>
</dbReference>
<sequence>MKVVEPLLRYLPNITAIAVSKALLALVLLLNIRAFPLVWHVRVFRPLIYLYAERFLVALKTIFKTRKQKKLAVDKWLERRTPVGVNPVEWVGKFNSWASIDESDYNLHLSNSSYPKVLDGARFKGAIELFPQFFRAGGTMALAGTHFHFLKEIPILAKYEVRVSLGAWDEKWKNRPKSEAARRQRNGKANDSESLLHAPIVDTTSGSSSSTPLPSSSPSTSNPEDTIKTLTRRLVHEEPDGAVLHTVTVSQMCCKIGRITVPPAIVFAANGLSLPSTGQPYSHSNPPPHWPQVQAMIDSGVKELGKFYRGGWKEIPAEERWWDSALGGVVEETRKERLEVLGMLRRAMDGAKDMR</sequence>
<dbReference type="PANTHER" id="PTHR12475">
    <property type="match status" value="1"/>
</dbReference>
<evidence type="ECO:0000256" key="1">
    <source>
        <dbReference type="ARBA" id="ARBA00038476"/>
    </source>
</evidence>
<keyword evidence="3" id="KW-0472">Membrane</keyword>
<dbReference type="PANTHER" id="PTHR12475:SF4">
    <property type="entry name" value="PROTEIN THEM6"/>
    <property type="match status" value="1"/>
</dbReference>
<dbReference type="EMBL" id="JBBXMP010000108">
    <property type="protein sequence ID" value="KAL0062335.1"/>
    <property type="molecule type" value="Genomic_DNA"/>
</dbReference>
<organism evidence="4 5">
    <name type="scientific">Marasmius tenuissimus</name>
    <dbReference type="NCBI Taxonomy" id="585030"/>
    <lineage>
        <taxon>Eukaryota</taxon>
        <taxon>Fungi</taxon>
        <taxon>Dikarya</taxon>
        <taxon>Basidiomycota</taxon>
        <taxon>Agaricomycotina</taxon>
        <taxon>Agaricomycetes</taxon>
        <taxon>Agaricomycetidae</taxon>
        <taxon>Agaricales</taxon>
        <taxon>Marasmiineae</taxon>
        <taxon>Marasmiaceae</taxon>
        <taxon>Marasmius</taxon>
    </lineage>
</organism>
<comment type="similarity">
    <text evidence="1">Belongs to the lcsJ thioesterase family.</text>
</comment>
<name>A0ABR2ZM01_9AGAR</name>
<feature type="region of interest" description="Disordered" evidence="2">
    <location>
        <begin position="174"/>
        <end position="225"/>
    </location>
</feature>
<evidence type="ECO:0000256" key="3">
    <source>
        <dbReference type="SAM" id="Phobius"/>
    </source>
</evidence>
<dbReference type="InterPro" id="IPR051490">
    <property type="entry name" value="THEM6_lcsJ_thioesterase"/>
</dbReference>
<keyword evidence="3" id="KW-0812">Transmembrane</keyword>
<dbReference type="Proteomes" id="UP001437256">
    <property type="component" value="Unassembled WGS sequence"/>
</dbReference>
<keyword evidence="5" id="KW-1185">Reference proteome</keyword>
<proteinExistence type="inferred from homology"/>
<reference evidence="4 5" key="1">
    <citation type="submission" date="2024-05" db="EMBL/GenBank/DDBJ databases">
        <title>A draft genome resource for the thread blight pathogen Marasmius tenuissimus strain MS-2.</title>
        <authorList>
            <person name="Yulfo-Soto G.E."/>
            <person name="Baruah I.K."/>
            <person name="Amoako-Attah I."/>
            <person name="Bukari Y."/>
            <person name="Meinhardt L.W."/>
            <person name="Bailey B.A."/>
            <person name="Cohen S.P."/>
        </authorList>
    </citation>
    <scope>NUCLEOTIDE SEQUENCE [LARGE SCALE GENOMIC DNA]</scope>
    <source>
        <strain evidence="4 5">MS-2</strain>
    </source>
</reference>
<accession>A0ABR2ZM01</accession>
<feature type="compositionally biased region" description="Low complexity" evidence="2">
    <location>
        <begin position="203"/>
        <end position="223"/>
    </location>
</feature>
<evidence type="ECO:0000313" key="5">
    <source>
        <dbReference type="Proteomes" id="UP001437256"/>
    </source>
</evidence>
<evidence type="ECO:0000256" key="2">
    <source>
        <dbReference type="SAM" id="MobiDB-lite"/>
    </source>
</evidence>
<dbReference type="Pfam" id="PF13279">
    <property type="entry name" value="4HBT_2"/>
    <property type="match status" value="1"/>
</dbReference>
<protein>
    <submittedName>
        <fullName evidence="4">Uncharacterized protein</fullName>
    </submittedName>
</protein>
<gene>
    <name evidence="4" type="ORF">AAF712_010819</name>
</gene>